<dbReference type="AlphaFoldDB" id="A0AAD7R2F3"/>
<keyword evidence="3" id="KW-1185">Reference proteome</keyword>
<sequence>MELPDSFTNVRPAFFTKKKPSPPQSGVTHPDTSLLRPQLAMEYEWLEKVTVTDGPVDVTWSAHHASQKRGKPFEVSITSLLPLLRDQAHSVATVKHVMDKIKEIVAFLNPGQVPVIAADQPIYAVAKQVQWHWPEIYGEDKFVIMFGGLHIEMAALKSIGTLLQDSGWTGALVEAGIASPGTADSFLTVSSITRTQQMHQITGCSLYKLLKAAHMDYSKETDEQPEEVPSFEAWCEHRKRQSPQFHFWYMVLSMELVILLLIRSFREANFFLYCQSLAELIPYFFANNNVNYARWLPIYYRDMVTLEQKHPQLAQEFQSGNFVVHKSSRQFSAMAIDQAHEQANAVIKADGGAIGVTEDPSALRRWMIAGPEVSHLVAQYEAACGTKEGTEHTSHHEETERAQRVFFENVKSSHKP</sequence>
<evidence type="ECO:0000313" key="3">
    <source>
        <dbReference type="Proteomes" id="UP001221898"/>
    </source>
</evidence>
<evidence type="ECO:0000313" key="2">
    <source>
        <dbReference type="EMBL" id="KAJ8357905.1"/>
    </source>
</evidence>
<feature type="region of interest" description="Disordered" evidence="1">
    <location>
        <begin position="12"/>
        <end position="32"/>
    </location>
</feature>
<dbReference type="PANTHER" id="PTHR47018:SF1">
    <property type="entry name" value="TESMIN_TSO1-LIKE CXC DOMAIN-CONTAINING PROTEIN"/>
    <property type="match status" value="1"/>
</dbReference>
<protein>
    <submittedName>
        <fullName evidence="2">Uncharacterized protein</fullName>
    </submittedName>
</protein>
<evidence type="ECO:0000256" key="1">
    <source>
        <dbReference type="SAM" id="MobiDB-lite"/>
    </source>
</evidence>
<accession>A0AAD7R2F3</accession>
<name>A0AAD7R2F3_9TELE</name>
<reference evidence="2" key="1">
    <citation type="journal article" date="2023" name="Science">
        <title>Genome structures resolve the early diversification of teleost fishes.</title>
        <authorList>
            <person name="Parey E."/>
            <person name="Louis A."/>
            <person name="Montfort J."/>
            <person name="Bouchez O."/>
            <person name="Roques C."/>
            <person name="Iampietro C."/>
            <person name="Lluch J."/>
            <person name="Castinel A."/>
            <person name="Donnadieu C."/>
            <person name="Desvignes T."/>
            <person name="Floi Bucao C."/>
            <person name="Jouanno E."/>
            <person name="Wen M."/>
            <person name="Mejri S."/>
            <person name="Dirks R."/>
            <person name="Jansen H."/>
            <person name="Henkel C."/>
            <person name="Chen W.J."/>
            <person name="Zahm M."/>
            <person name="Cabau C."/>
            <person name="Klopp C."/>
            <person name="Thompson A.W."/>
            <person name="Robinson-Rechavi M."/>
            <person name="Braasch I."/>
            <person name="Lecointre G."/>
            <person name="Bobe J."/>
            <person name="Postlethwait J.H."/>
            <person name="Berthelot C."/>
            <person name="Roest Crollius H."/>
            <person name="Guiguen Y."/>
        </authorList>
    </citation>
    <scope>NUCLEOTIDE SEQUENCE</scope>
    <source>
        <strain evidence="2">NC1722</strain>
    </source>
</reference>
<proteinExistence type="predicted"/>
<dbReference type="Proteomes" id="UP001221898">
    <property type="component" value="Unassembled WGS sequence"/>
</dbReference>
<dbReference type="PANTHER" id="PTHR47018">
    <property type="entry name" value="CXC DOMAIN-CONTAINING PROTEIN-RELATED"/>
    <property type="match status" value="1"/>
</dbReference>
<comment type="caution">
    <text evidence="2">The sequence shown here is derived from an EMBL/GenBank/DDBJ whole genome shotgun (WGS) entry which is preliminary data.</text>
</comment>
<dbReference type="EMBL" id="JAINUG010001326">
    <property type="protein sequence ID" value="KAJ8357905.1"/>
    <property type="molecule type" value="Genomic_DNA"/>
</dbReference>
<organism evidence="2 3">
    <name type="scientific">Aldrovandia affinis</name>
    <dbReference type="NCBI Taxonomy" id="143900"/>
    <lineage>
        <taxon>Eukaryota</taxon>
        <taxon>Metazoa</taxon>
        <taxon>Chordata</taxon>
        <taxon>Craniata</taxon>
        <taxon>Vertebrata</taxon>
        <taxon>Euteleostomi</taxon>
        <taxon>Actinopterygii</taxon>
        <taxon>Neopterygii</taxon>
        <taxon>Teleostei</taxon>
        <taxon>Notacanthiformes</taxon>
        <taxon>Halosauridae</taxon>
        <taxon>Aldrovandia</taxon>
    </lineage>
</organism>
<gene>
    <name evidence="2" type="ORF">AAFF_G00056510</name>
</gene>